<reference evidence="1 2" key="1">
    <citation type="submission" date="2012-10" db="EMBL/GenBank/DDBJ databases">
        <authorList>
            <person name="Zafar N."/>
            <person name="Inman J."/>
            <person name="Hall N."/>
            <person name="Lorenzi H."/>
            <person name="Caler E."/>
        </authorList>
    </citation>
    <scope>NUCLEOTIDE SEQUENCE [LARGE SCALE GENOMIC DNA]</scope>
    <source>
        <strain evidence="1 2">IP1</strain>
    </source>
</reference>
<dbReference type="KEGG" id="eiv:EIN_077400"/>
<accession>A0A0A1TUD5</accession>
<sequence>MLIASIGKNKKRTKIDNIKQNRESKQNGCIAKYGKKFLIGYQEGKEYHLGAMNGDMQLTNKFEVVTDVTGWGDRDDSFRKLQNGDFFGLEHHKKIKEINL</sequence>
<dbReference type="AlphaFoldDB" id="A0A0A1TUD5"/>
<organism evidence="1 2">
    <name type="scientific">Entamoeba invadens IP1</name>
    <dbReference type="NCBI Taxonomy" id="370355"/>
    <lineage>
        <taxon>Eukaryota</taxon>
        <taxon>Amoebozoa</taxon>
        <taxon>Evosea</taxon>
        <taxon>Archamoebae</taxon>
        <taxon>Mastigamoebida</taxon>
        <taxon>Entamoebidae</taxon>
        <taxon>Entamoeba</taxon>
    </lineage>
</organism>
<gene>
    <name evidence="1" type="ORF">EIN_077400</name>
</gene>
<evidence type="ECO:0000313" key="1">
    <source>
        <dbReference type="EMBL" id="ELP83585.1"/>
    </source>
</evidence>
<name>A0A0A1TUD5_ENTIV</name>
<proteinExistence type="predicted"/>
<dbReference type="OrthoDB" id="10642600at2759"/>
<dbReference type="Proteomes" id="UP000014680">
    <property type="component" value="Unassembled WGS sequence"/>
</dbReference>
<dbReference type="GeneID" id="14882554"/>
<keyword evidence="2" id="KW-1185">Reference proteome</keyword>
<protein>
    <submittedName>
        <fullName evidence="1">Uncharacterized protein</fullName>
    </submittedName>
</protein>
<dbReference type="VEuPathDB" id="AmoebaDB:EIN_077400"/>
<evidence type="ECO:0000313" key="2">
    <source>
        <dbReference type="Proteomes" id="UP000014680"/>
    </source>
</evidence>
<dbReference type="RefSeq" id="XP_004182931.1">
    <property type="nucleotide sequence ID" value="XM_004182883.1"/>
</dbReference>
<dbReference type="EMBL" id="KB207261">
    <property type="protein sequence ID" value="ELP83585.1"/>
    <property type="molecule type" value="Genomic_DNA"/>
</dbReference>